<dbReference type="Pfam" id="PF10704">
    <property type="entry name" value="DUF2508"/>
    <property type="match status" value="1"/>
</dbReference>
<dbReference type="KEGG" id="slp:Slip_0037"/>
<evidence type="ECO:0000313" key="1">
    <source>
        <dbReference type="EMBL" id="ADI00844.1"/>
    </source>
</evidence>
<dbReference type="InterPro" id="IPR019644">
    <property type="entry name" value="DUF2508"/>
</dbReference>
<keyword evidence="2" id="KW-1185">Reference proteome</keyword>
<dbReference type="STRING" id="643648.Slip_0037"/>
<sequence length="101" mass="12064">MINLKYIVERIKVFLFPEEELAMNKPVPLEDLLAQAYQDWVVARLLFDENQDPDMIDFTIYNLKAAEHRYCYLLKKARQEYNIDCAYHRQPTNSFEAGLFL</sequence>
<dbReference type="Proteomes" id="UP000000378">
    <property type="component" value="Chromosome"/>
</dbReference>
<organism evidence="1 2">
    <name type="scientific">Syntrophothermus lipocalidus (strain DSM 12680 / TGB-C1)</name>
    <dbReference type="NCBI Taxonomy" id="643648"/>
    <lineage>
        <taxon>Bacteria</taxon>
        <taxon>Bacillati</taxon>
        <taxon>Bacillota</taxon>
        <taxon>Clostridia</taxon>
        <taxon>Eubacteriales</taxon>
        <taxon>Syntrophomonadaceae</taxon>
        <taxon>Syntrophothermus</taxon>
    </lineage>
</organism>
<protein>
    <recommendedName>
        <fullName evidence="3">DUF2508 domain-containing protein</fullName>
    </recommendedName>
</protein>
<dbReference type="AlphaFoldDB" id="D7CIH9"/>
<gene>
    <name evidence="1" type="ordered locus">Slip_0037</name>
</gene>
<proteinExistence type="predicted"/>
<dbReference type="HOGENOM" id="CLU_2290298_0_0_9"/>
<accession>D7CIH9</accession>
<evidence type="ECO:0008006" key="3">
    <source>
        <dbReference type="Google" id="ProtNLM"/>
    </source>
</evidence>
<reference evidence="1 2" key="2">
    <citation type="journal article" date="2010" name="Stand. Genomic Sci.">
        <title>Complete genome sequence of Syntrophothermus lipocalidus type strain (TGB-C1).</title>
        <authorList>
            <person name="Djao O.D."/>
            <person name="Zhang X."/>
            <person name="Lucas S."/>
            <person name="Lapidus A."/>
            <person name="Del Rio T.G."/>
            <person name="Nolan M."/>
            <person name="Tice H."/>
            <person name="Cheng J.F."/>
            <person name="Han C."/>
            <person name="Tapia R."/>
            <person name="Goodwin L."/>
            <person name="Pitluck S."/>
            <person name="Liolios K."/>
            <person name="Ivanova N."/>
            <person name="Mavromatis K."/>
            <person name="Mikhailova N."/>
            <person name="Ovchinnikova G."/>
            <person name="Pati A."/>
            <person name="Brambilla E."/>
            <person name="Chen A."/>
            <person name="Palaniappan K."/>
            <person name="Land M."/>
            <person name="Hauser L."/>
            <person name="Chang Y.J."/>
            <person name="Jeffries C.D."/>
            <person name="Rohde M."/>
            <person name="Sikorski J."/>
            <person name="Spring S."/>
            <person name="Goker M."/>
            <person name="Detter J.C."/>
            <person name="Woyke T."/>
            <person name="Bristow J."/>
            <person name="Eisen J.A."/>
            <person name="Markowitz V."/>
            <person name="Hugenholtz P."/>
            <person name="Kyrpides N.C."/>
            <person name="Klenk H.P."/>
        </authorList>
    </citation>
    <scope>NUCLEOTIDE SEQUENCE [LARGE SCALE GENOMIC DNA]</scope>
    <source>
        <strain evidence="2">DSM 12680 / TGB-C1</strain>
    </source>
</reference>
<dbReference type="RefSeq" id="WP_013174248.1">
    <property type="nucleotide sequence ID" value="NC_014220.1"/>
</dbReference>
<reference evidence="2" key="1">
    <citation type="journal article" date="2010" name="Stand. Genomic Sci.">
        <title>Complete genome sequence of Syntrophothermus lipocalidus type strain (TGB-C1T).</title>
        <authorList>
            <consortium name="US DOE Joint Genome Institute (JGI-PGF)"/>
            <person name="Djao O."/>
            <person name="Zhang X."/>
            <person name="Lucas S."/>
            <person name="Lapidus A."/>
            <person name="Glavina Del Rio T."/>
            <person name="Nolan M."/>
            <person name="Tice H."/>
            <person name="Cheng J."/>
            <person name="Han C."/>
            <person name="Tapia R."/>
            <person name="Goodwin L."/>
            <person name="Pitluck S."/>
            <person name="Liolios K."/>
            <person name="Ivanova N."/>
            <person name="Mavromatis K."/>
            <person name="Mikhailova N."/>
            <person name="Ovchinnikova G."/>
            <person name="Pati A."/>
            <person name="Brambilla E."/>
            <person name="Chen A."/>
            <person name="Palaniappan K."/>
            <person name="Land M."/>
            <person name="Hauser L."/>
            <person name="Chang Y."/>
            <person name="Jeffries C."/>
            <person name="Rohde M."/>
            <person name="Sikorski J."/>
            <person name="Spring S."/>
            <person name="Goker M."/>
            <person name="Detter J."/>
            <person name="Woyke T."/>
            <person name="Bristow J."/>
            <person name="Eisen J."/>
            <person name="Markowitz V."/>
            <person name="Hugenholtz P."/>
            <person name="Kyrpides N."/>
            <person name="Klenk H."/>
        </authorList>
    </citation>
    <scope>NUCLEOTIDE SEQUENCE [LARGE SCALE GENOMIC DNA]</scope>
    <source>
        <strain evidence="2">DSM 12680 / TGB-C1</strain>
    </source>
</reference>
<evidence type="ECO:0000313" key="2">
    <source>
        <dbReference type="Proteomes" id="UP000000378"/>
    </source>
</evidence>
<name>D7CIH9_SYNLT</name>
<dbReference type="EMBL" id="CP002048">
    <property type="protein sequence ID" value="ADI00844.1"/>
    <property type="molecule type" value="Genomic_DNA"/>
</dbReference>